<organism evidence="1">
    <name type="scientific">Tetraodon nigroviridis</name>
    <name type="common">Spotted green pufferfish</name>
    <name type="synonym">Chelonodon nigroviridis</name>
    <dbReference type="NCBI Taxonomy" id="99883"/>
    <lineage>
        <taxon>Eukaryota</taxon>
        <taxon>Metazoa</taxon>
        <taxon>Chordata</taxon>
        <taxon>Craniata</taxon>
        <taxon>Vertebrata</taxon>
        <taxon>Euteleostomi</taxon>
        <taxon>Actinopterygii</taxon>
        <taxon>Neopterygii</taxon>
        <taxon>Teleostei</taxon>
        <taxon>Neoteleostei</taxon>
        <taxon>Acanthomorphata</taxon>
        <taxon>Eupercaria</taxon>
        <taxon>Tetraodontiformes</taxon>
        <taxon>Tetradontoidea</taxon>
        <taxon>Tetraodontidae</taxon>
        <taxon>Tetraodon</taxon>
    </lineage>
</organism>
<name>Q4RN65_TETNG</name>
<evidence type="ECO:0000313" key="1">
    <source>
        <dbReference type="EMBL" id="CAG10167.1"/>
    </source>
</evidence>
<comment type="caution">
    <text evidence="1">The sequence shown here is derived from an EMBL/GenBank/DDBJ whole genome shotgun (WGS) entry which is preliminary data.</text>
</comment>
<reference evidence="1" key="1">
    <citation type="journal article" date="2004" name="Nature">
        <title>Genome duplication in the teleost fish Tetraodon nigroviridis reveals the early vertebrate proto-karyotype.</title>
        <authorList>
            <person name="Jaillon O."/>
            <person name="Aury J.-M."/>
            <person name="Brunet F."/>
            <person name="Petit J.-L."/>
            <person name="Stange-Thomann N."/>
            <person name="Mauceli E."/>
            <person name="Bouneau L."/>
            <person name="Fischer C."/>
            <person name="Ozouf-Costaz C."/>
            <person name="Bernot A."/>
            <person name="Nicaud S."/>
            <person name="Jaffe D."/>
            <person name="Fisher S."/>
            <person name="Lutfalla G."/>
            <person name="Dossat C."/>
            <person name="Segurens B."/>
            <person name="Dasilva C."/>
            <person name="Salanoubat M."/>
            <person name="Levy M."/>
            <person name="Boudet N."/>
            <person name="Castellano S."/>
            <person name="Anthouard V."/>
            <person name="Jubin C."/>
            <person name="Castelli V."/>
            <person name="Katinka M."/>
            <person name="Vacherie B."/>
            <person name="Biemont C."/>
            <person name="Skalli Z."/>
            <person name="Cattolico L."/>
            <person name="Poulain J."/>
            <person name="De Berardinis V."/>
            <person name="Cruaud C."/>
            <person name="Duprat S."/>
            <person name="Brottier P."/>
            <person name="Coutanceau J.-P."/>
            <person name="Gouzy J."/>
            <person name="Parra G."/>
            <person name="Lardier G."/>
            <person name="Chapple C."/>
            <person name="McKernan K.J."/>
            <person name="McEwan P."/>
            <person name="Bosak S."/>
            <person name="Kellis M."/>
            <person name="Volff J.-N."/>
            <person name="Guigo R."/>
            <person name="Zody M.C."/>
            <person name="Mesirov J."/>
            <person name="Lindblad-Toh K."/>
            <person name="Birren B."/>
            <person name="Nusbaum C."/>
            <person name="Kahn D."/>
            <person name="Robinson-Rechavi M."/>
            <person name="Laudet V."/>
            <person name="Schachter V."/>
            <person name="Quetier F."/>
            <person name="Saurin W."/>
            <person name="Scarpelli C."/>
            <person name="Wincker P."/>
            <person name="Lander E.S."/>
            <person name="Weissenbach J."/>
            <person name="Roest Crollius H."/>
        </authorList>
    </citation>
    <scope>NUCLEOTIDE SEQUENCE [LARGE SCALE GENOMIC DNA]</scope>
</reference>
<dbReference type="EMBL" id="CAAE01015016">
    <property type="protein sequence ID" value="CAG10167.1"/>
    <property type="molecule type" value="Genomic_DNA"/>
</dbReference>
<accession>Q4RN65</accession>
<sequence length="28" mass="2759">MAGKLTAAHGSGILLVTANVGSLFEDVS</sequence>
<reference evidence="1" key="2">
    <citation type="submission" date="2004-02" db="EMBL/GenBank/DDBJ databases">
        <authorList>
            <consortium name="Genoscope"/>
            <consortium name="Whitehead Institute Centre for Genome Research"/>
        </authorList>
    </citation>
    <scope>NUCLEOTIDE SEQUENCE</scope>
</reference>
<dbReference type="KEGG" id="tng:GSTEN00031714G001"/>
<proteinExistence type="predicted"/>
<gene>
    <name evidence="1" type="ORF">GSTENG00031714001</name>
</gene>
<dbReference type="AlphaFoldDB" id="Q4RN65"/>
<protein>
    <submittedName>
        <fullName evidence="1">(spotted green pufferfish) hypothetical protein</fullName>
    </submittedName>
</protein>